<evidence type="ECO:0000256" key="1">
    <source>
        <dbReference type="SAM" id="MobiDB-lite"/>
    </source>
</evidence>
<proteinExistence type="predicted"/>
<comment type="caution">
    <text evidence="2">The sequence shown here is derived from an EMBL/GenBank/DDBJ whole genome shotgun (WGS) entry which is preliminary data.</text>
</comment>
<accession>A0A560BNH4</accession>
<dbReference type="Proteomes" id="UP000316083">
    <property type="component" value="Unassembled WGS sequence"/>
</dbReference>
<gene>
    <name evidence="2" type="ORF">FBZ82_101185</name>
</gene>
<evidence type="ECO:0000313" key="2">
    <source>
        <dbReference type="EMBL" id="TWA74170.1"/>
    </source>
</evidence>
<dbReference type="AlphaFoldDB" id="A0A560BNH4"/>
<dbReference type="EMBL" id="VITF01000001">
    <property type="protein sequence ID" value="TWA74170.1"/>
    <property type="molecule type" value="Genomic_DNA"/>
</dbReference>
<dbReference type="RefSeq" id="WP_145671829.1">
    <property type="nucleotide sequence ID" value="NZ_VITF01000001.1"/>
</dbReference>
<evidence type="ECO:0000313" key="3">
    <source>
        <dbReference type="Proteomes" id="UP000316083"/>
    </source>
</evidence>
<sequence length="194" mass="20721">MSTAPASDLDLCNAALTRCAAQTITSFDDGTTESLILAQNYGQVVADCLSESRWKFARSQRVLNRLSGEAPPPWSAVYQLPVDALEVEGVTVSGAPIEHERLADKLLCDATPDAEVVATILYRPATSAWPAQFREFVILRLCAVLFPALADKFQEGAAAAQAAALKGRRAALRSAQGGTPTNPFTYPIKGARRG</sequence>
<reference evidence="2 3" key="1">
    <citation type="submission" date="2019-06" db="EMBL/GenBank/DDBJ databases">
        <title>Genomic Encyclopedia of Type Strains, Phase IV (KMG-V): Genome sequencing to study the core and pangenomes of soil and plant-associated prokaryotes.</title>
        <authorList>
            <person name="Whitman W."/>
        </authorList>
    </citation>
    <scope>NUCLEOTIDE SEQUENCE [LARGE SCALE GENOMIC DNA]</scope>
    <source>
        <strain evidence="2 3">BR 11796</strain>
    </source>
</reference>
<name>A0A560BNH4_AZOBR</name>
<organism evidence="2 3">
    <name type="scientific">Azospirillum brasilense</name>
    <dbReference type="NCBI Taxonomy" id="192"/>
    <lineage>
        <taxon>Bacteria</taxon>
        <taxon>Pseudomonadati</taxon>
        <taxon>Pseudomonadota</taxon>
        <taxon>Alphaproteobacteria</taxon>
        <taxon>Rhodospirillales</taxon>
        <taxon>Azospirillaceae</taxon>
        <taxon>Azospirillum</taxon>
    </lineage>
</organism>
<protein>
    <submittedName>
        <fullName evidence="2">Uncharacterized protein</fullName>
    </submittedName>
</protein>
<feature type="region of interest" description="Disordered" evidence="1">
    <location>
        <begin position="174"/>
        <end position="194"/>
    </location>
</feature>